<gene>
    <name evidence="1" type="ORF">C9I49_02920</name>
</gene>
<dbReference type="AlphaFoldDB" id="A0A2U2DDQ7"/>
<evidence type="ECO:0000313" key="2">
    <source>
        <dbReference type="Proteomes" id="UP000245056"/>
    </source>
</evidence>
<proteinExistence type="predicted"/>
<organism evidence="1 2">
    <name type="scientific">Pseudomonas prosekii</name>
    <dbReference type="NCBI Taxonomy" id="1148509"/>
    <lineage>
        <taxon>Bacteria</taxon>
        <taxon>Pseudomonadati</taxon>
        <taxon>Pseudomonadota</taxon>
        <taxon>Gammaproteobacteria</taxon>
        <taxon>Pseudomonadales</taxon>
        <taxon>Pseudomonadaceae</taxon>
        <taxon>Pseudomonas</taxon>
    </lineage>
</organism>
<evidence type="ECO:0000313" key="1">
    <source>
        <dbReference type="EMBL" id="PWE47464.1"/>
    </source>
</evidence>
<dbReference type="Proteomes" id="UP000245056">
    <property type="component" value="Unassembled WGS sequence"/>
</dbReference>
<sequence>MRGLQAFWADAIASELAPTGISVVSADAFQLWEQACSHRDQRRVGECISIVGASLLAMAA</sequence>
<name>A0A2U2DDQ7_9PSED</name>
<accession>A0A2U2DDQ7</accession>
<reference evidence="1 2" key="1">
    <citation type="submission" date="2018-05" db="EMBL/GenBank/DDBJ databases">
        <title>Genome sequences of two Antarctic strains of Pseudomonas prosekii: insights into adaptation to extreme conditions.</title>
        <authorList>
            <person name="Snopkova K."/>
            <person name="Dufkova K."/>
            <person name="Cejkova D."/>
            <person name="Sedlacek I."/>
            <person name="Smajs D."/>
        </authorList>
    </citation>
    <scope>NUCLEOTIDE SEQUENCE [LARGE SCALE GENOMIC DNA]</scope>
    <source>
        <strain evidence="1 2">P2673</strain>
    </source>
</reference>
<comment type="caution">
    <text evidence="1">The sequence shown here is derived from an EMBL/GenBank/DDBJ whole genome shotgun (WGS) entry which is preliminary data.</text>
</comment>
<dbReference type="EMBL" id="QFAW01000003">
    <property type="protein sequence ID" value="PWE47464.1"/>
    <property type="molecule type" value="Genomic_DNA"/>
</dbReference>
<protein>
    <submittedName>
        <fullName evidence="1">Uncharacterized protein</fullName>
    </submittedName>
</protein>